<reference evidence="3" key="1">
    <citation type="submission" date="2018-11" db="EMBL/GenBank/DDBJ databases">
        <authorList>
            <consortium name="Pathogen Informatics"/>
        </authorList>
    </citation>
    <scope>NUCLEOTIDE SEQUENCE</scope>
</reference>
<accession>A0A3S5CU59</accession>
<evidence type="ECO:0000259" key="2">
    <source>
        <dbReference type="PROSITE" id="PS50003"/>
    </source>
</evidence>
<feature type="region of interest" description="Disordered" evidence="1">
    <location>
        <begin position="1"/>
        <end position="40"/>
    </location>
</feature>
<dbReference type="SUPFAM" id="SSF50729">
    <property type="entry name" value="PH domain-like"/>
    <property type="match status" value="1"/>
</dbReference>
<dbReference type="PROSITE" id="PS50003">
    <property type="entry name" value="PH_DOMAIN"/>
    <property type="match status" value="1"/>
</dbReference>
<name>A0A3S5CU59_9PLAT</name>
<dbReference type="Proteomes" id="UP000784294">
    <property type="component" value="Unassembled WGS sequence"/>
</dbReference>
<keyword evidence="4" id="KW-1185">Reference proteome</keyword>
<feature type="domain" description="PH" evidence="2">
    <location>
        <begin position="115"/>
        <end position="182"/>
    </location>
</feature>
<dbReference type="EMBL" id="CAAALY010254446">
    <property type="protein sequence ID" value="VEL37260.1"/>
    <property type="molecule type" value="Genomic_DNA"/>
</dbReference>
<sequence length="182" mass="19149">MTSAATTGGTALEDFSSPCPPLPSALHSGQTQSGFPSSSNDAGISGCVQASAGSQTASTIATGTTMSGATTTTSATSGESSGYLSCPVDIIPSWPSDLLTEWWLAPQVYGAGCSDCIVEGDILRLGGPFNQTWQKKYMRLFPNRLELYNRTREGIPLKGVEVGSDLHLLSVHLSFRLIRENS</sequence>
<dbReference type="OrthoDB" id="354826at2759"/>
<protein>
    <recommendedName>
        <fullName evidence="2">PH domain-containing protein</fullName>
    </recommendedName>
</protein>
<dbReference type="InterPro" id="IPR001849">
    <property type="entry name" value="PH_domain"/>
</dbReference>
<organism evidence="3 4">
    <name type="scientific">Protopolystoma xenopodis</name>
    <dbReference type="NCBI Taxonomy" id="117903"/>
    <lineage>
        <taxon>Eukaryota</taxon>
        <taxon>Metazoa</taxon>
        <taxon>Spiralia</taxon>
        <taxon>Lophotrochozoa</taxon>
        <taxon>Platyhelminthes</taxon>
        <taxon>Monogenea</taxon>
        <taxon>Polyopisthocotylea</taxon>
        <taxon>Polystomatidea</taxon>
        <taxon>Polystomatidae</taxon>
        <taxon>Protopolystoma</taxon>
    </lineage>
</organism>
<proteinExistence type="predicted"/>
<evidence type="ECO:0000256" key="1">
    <source>
        <dbReference type="SAM" id="MobiDB-lite"/>
    </source>
</evidence>
<gene>
    <name evidence="3" type="ORF">PXEA_LOCUS30700</name>
</gene>
<feature type="compositionally biased region" description="Polar residues" evidence="1">
    <location>
        <begin position="27"/>
        <end position="40"/>
    </location>
</feature>
<dbReference type="AlphaFoldDB" id="A0A3S5CU59"/>
<evidence type="ECO:0000313" key="3">
    <source>
        <dbReference type="EMBL" id="VEL37260.1"/>
    </source>
</evidence>
<evidence type="ECO:0000313" key="4">
    <source>
        <dbReference type="Proteomes" id="UP000784294"/>
    </source>
</evidence>
<comment type="caution">
    <text evidence="3">The sequence shown here is derived from an EMBL/GenBank/DDBJ whole genome shotgun (WGS) entry which is preliminary data.</text>
</comment>